<keyword evidence="3" id="KW-1185">Reference proteome</keyword>
<comment type="caution">
    <text evidence="2">The sequence shown here is derived from an EMBL/GenBank/DDBJ whole genome shotgun (WGS) entry which is preliminary data.</text>
</comment>
<accession>A0A5M6CSR7</accession>
<name>A0A5M6CSR7_9FLAO</name>
<dbReference type="Proteomes" id="UP000325141">
    <property type="component" value="Unassembled WGS sequence"/>
</dbReference>
<feature type="signal peptide" evidence="1">
    <location>
        <begin position="1"/>
        <end position="24"/>
    </location>
</feature>
<dbReference type="Pfam" id="PF11259">
    <property type="entry name" value="DUF3060"/>
    <property type="match status" value="1"/>
</dbReference>
<dbReference type="AlphaFoldDB" id="A0A5M6CSR7"/>
<dbReference type="InterPro" id="IPR021417">
    <property type="entry name" value="DUF3060"/>
</dbReference>
<gene>
    <name evidence="2" type="ORF">F0460_01410</name>
</gene>
<evidence type="ECO:0000313" key="2">
    <source>
        <dbReference type="EMBL" id="KAA5538287.1"/>
    </source>
</evidence>
<organism evidence="2 3">
    <name type="scientific">Paenimyroides baculatum</name>
    <dbReference type="NCBI Taxonomy" id="2608000"/>
    <lineage>
        <taxon>Bacteria</taxon>
        <taxon>Pseudomonadati</taxon>
        <taxon>Bacteroidota</taxon>
        <taxon>Flavobacteriia</taxon>
        <taxon>Flavobacteriales</taxon>
        <taxon>Flavobacteriaceae</taxon>
        <taxon>Paenimyroides</taxon>
    </lineage>
</organism>
<dbReference type="EMBL" id="VWSG01000001">
    <property type="protein sequence ID" value="KAA5538287.1"/>
    <property type="molecule type" value="Genomic_DNA"/>
</dbReference>
<reference evidence="2 3" key="1">
    <citation type="submission" date="2019-09" db="EMBL/GenBank/DDBJ databases">
        <title>Genome sequence and assembly of Flavobacterium sp.</title>
        <authorList>
            <person name="Chhetri G."/>
        </authorList>
    </citation>
    <scope>NUCLEOTIDE SEQUENCE [LARGE SCALE GENOMIC DNA]</scope>
    <source>
        <strain evidence="2 3">SNL9</strain>
    </source>
</reference>
<feature type="chain" id="PRO_5024393112" evidence="1">
    <location>
        <begin position="25"/>
        <end position="133"/>
    </location>
</feature>
<proteinExistence type="predicted"/>
<sequence>MKIMKKRIIALTVLCLGIVTAATAAKLIPNTASEQKSDDKQKEIVIEGVGISKTIEATGDETIRIEGTNNKITIKGSCNAIKIEGVDNVVTVDDVKSISVEGTGNKVNYKKTSAADGKVISAVAGVNNKITKI</sequence>
<evidence type="ECO:0000313" key="3">
    <source>
        <dbReference type="Proteomes" id="UP000325141"/>
    </source>
</evidence>
<keyword evidence="1" id="KW-0732">Signal</keyword>
<protein>
    <submittedName>
        <fullName evidence="2">DUF3060 domain-containing protein</fullName>
    </submittedName>
</protein>
<evidence type="ECO:0000256" key="1">
    <source>
        <dbReference type="SAM" id="SignalP"/>
    </source>
</evidence>